<feature type="transmembrane region" description="Helical" evidence="7">
    <location>
        <begin position="50"/>
        <end position="67"/>
    </location>
</feature>
<keyword evidence="4 7" id="KW-0812">Transmembrane</keyword>
<dbReference type="GO" id="GO:0005886">
    <property type="term" value="C:plasma membrane"/>
    <property type="evidence" value="ECO:0007669"/>
    <property type="project" value="UniProtKB-SubCell"/>
</dbReference>
<organism evidence="9 10">
    <name type="scientific">Kitasatospora kifunensis</name>
    <name type="common">Streptomyces kifunensis</name>
    <dbReference type="NCBI Taxonomy" id="58351"/>
    <lineage>
        <taxon>Bacteria</taxon>
        <taxon>Bacillati</taxon>
        <taxon>Actinomycetota</taxon>
        <taxon>Actinomycetes</taxon>
        <taxon>Kitasatosporales</taxon>
        <taxon>Streptomycetaceae</taxon>
        <taxon>Kitasatospora</taxon>
    </lineage>
</organism>
<gene>
    <name evidence="9" type="ORF">FHR34_005274</name>
</gene>
<evidence type="ECO:0000256" key="5">
    <source>
        <dbReference type="ARBA" id="ARBA00022989"/>
    </source>
</evidence>
<dbReference type="InterPro" id="IPR049177">
    <property type="entry name" value="MgtC_SapB_SrpB_YhiD_N"/>
</dbReference>
<dbReference type="PRINTS" id="PR01837">
    <property type="entry name" value="MGTCSAPBPROT"/>
</dbReference>
<dbReference type="EMBL" id="JACHJV010000001">
    <property type="protein sequence ID" value="MBB4926281.1"/>
    <property type="molecule type" value="Genomic_DNA"/>
</dbReference>
<evidence type="ECO:0000256" key="3">
    <source>
        <dbReference type="ARBA" id="ARBA00022475"/>
    </source>
</evidence>
<evidence type="ECO:0000256" key="7">
    <source>
        <dbReference type="SAM" id="Phobius"/>
    </source>
</evidence>
<dbReference type="PANTHER" id="PTHR33778:SF1">
    <property type="entry name" value="MAGNESIUM TRANSPORTER YHID-RELATED"/>
    <property type="match status" value="1"/>
</dbReference>
<comment type="similarity">
    <text evidence="2">Belongs to the MgtC/SapB family.</text>
</comment>
<feature type="transmembrane region" description="Helical" evidence="7">
    <location>
        <begin position="20"/>
        <end position="38"/>
    </location>
</feature>
<dbReference type="AlphaFoldDB" id="A0A7W7VXA9"/>
<sequence>MTPGASALLGAGVNEPFGQGWVQFAELGIALLLSCAIGLEREIRQKAAGLRTYTVVGIGAALFTLISKYGFTDVLHGGEVQLDPSRMAAQIVSGLGFIGAGVIFVQRGSVRGLTTAATIWLTAAVGSAAAAGLPLLAIGTTFGYFVVCYGLRPLVHRLPRLRTLPTVFRITYTGGHGLLRSVLDEFTGSGFAILEFATLAAGSGDTSSAGLPGSERAEDEGPTIGPIVEVSVSVQGRGDLDELTAHLARIPGVLSCKWSSPGDE</sequence>
<comment type="caution">
    <text evidence="9">The sequence shown here is derived from an EMBL/GenBank/DDBJ whole genome shotgun (WGS) entry which is preliminary data.</text>
</comment>
<feature type="transmembrane region" description="Helical" evidence="7">
    <location>
        <begin position="136"/>
        <end position="155"/>
    </location>
</feature>
<feature type="transmembrane region" description="Helical" evidence="7">
    <location>
        <begin position="87"/>
        <end position="105"/>
    </location>
</feature>
<dbReference type="Pfam" id="PF02308">
    <property type="entry name" value="MgtC"/>
    <property type="match status" value="1"/>
</dbReference>
<dbReference type="InterPro" id="IPR003416">
    <property type="entry name" value="MgtC/SapB/SrpB/YhiD_fam"/>
</dbReference>
<keyword evidence="10" id="KW-1185">Reference proteome</keyword>
<feature type="domain" description="MgtC/SapB/SrpB/YhiD N-terminal" evidence="8">
    <location>
        <begin position="27"/>
        <end position="155"/>
    </location>
</feature>
<evidence type="ECO:0000256" key="1">
    <source>
        <dbReference type="ARBA" id="ARBA00004651"/>
    </source>
</evidence>
<dbReference type="PANTHER" id="PTHR33778">
    <property type="entry name" value="PROTEIN MGTC"/>
    <property type="match status" value="1"/>
</dbReference>
<keyword evidence="6 7" id="KW-0472">Membrane</keyword>
<evidence type="ECO:0000313" key="10">
    <source>
        <dbReference type="Proteomes" id="UP000540506"/>
    </source>
</evidence>
<keyword evidence="5 7" id="KW-1133">Transmembrane helix</keyword>
<dbReference type="RefSeq" id="WP_184939323.1">
    <property type="nucleotide sequence ID" value="NZ_JACHJV010000001.1"/>
</dbReference>
<dbReference type="Proteomes" id="UP000540506">
    <property type="component" value="Unassembled WGS sequence"/>
</dbReference>
<reference evidence="9 10" key="1">
    <citation type="submission" date="2020-08" db="EMBL/GenBank/DDBJ databases">
        <title>Sequencing the genomes of 1000 actinobacteria strains.</title>
        <authorList>
            <person name="Klenk H.-P."/>
        </authorList>
    </citation>
    <scope>NUCLEOTIDE SEQUENCE [LARGE SCALE GENOMIC DNA]</scope>
    <source>
        <strain evidence="9 10">DSM 41654</strain>
    </source>
</reference>
<comment type="subcellular location">
    <subcellularLocation>
        <location evidence="1">Cell membrane</location>
        <topology evidence="1">Multi-pass membrane protein</topology>
    </subcellularLocation>
</comment>
<accession>A0A7W7VXA9</accession>
<evidence type="ECO:0000259" key="8">
    <source>
        <dbReference type="Pfam" id="PF02308"/>
    </source>
</evidence>
<keyword evidence="3" id="KW-1003">Cell membrane</keyword>
<name>A0A7W7VXA9_KITKI</name>
<evidence type="ECO:0000313" key="9">
    <source>
        <dbReference type="EMBL" id="MBB4926281.1"/>
    </source>
</evidence>
<evidence type="ECO:0000256" key="2">
    <source>
        <dbReference type="ARBA" id="ARBA00009298"/>
    </source>
</evidence>
<evidence type="ECO:0000256" key="4">
    <source>
        <dbReference type="ARBA" id="ARBA00022692"/>
    </source>
</evidence>
<proteinExistence type="inferred from homology"/>
<evidence type="ECO:0000256" key="6">
    <source>
        <dbReference type="ARBA" id="ARBA00023136"/>
    </source>
</evidence>
<protein>
    <submittedName>
        <fullName evidence="9">Putative Mg2+ transporter-C (MgtC) family protein</fullName>
    </submittedName>
</protein>